<keyword evidence="1" id="KW-0472">Membrane</keyword>
<feature type="transmembrane region" description="Helical" evidence="1">
    <location>
        <begin position="12"/>
        <end position="31"/>
    </location>
</feature>
<keyword evidence="1" id="KW-1133">Transmembrane helix</keyword>
<protein>
    <recommendedName>
        <fullName evidence="3">EamA domain-containing protein</fullName>
    </recommendedName>
</protein>
<evidence type="ECO:0000313" key="2">
    <source>
        <dbReference type="EMBL" id="CAE0598090.1"/>
    </source>
</evidence>
<dbReference type="EMBL" id="HBIR01059877">
    <property type="protein sequence ID" value="CAE0598090.1"/>
    <property type="molecule type" value="Transcribed_RNA"/>
</dbReference>
<evidence type="ECO:0008006" key="3">
    <source>
        <dbReference type="Google" id="ProtNLM"/>
    </source>
</evidence>
<feature type="transmembrane region" description="Helical" evidence="1">
    <location>
        <begin position="234"/>
        <end position="256"/>
    </location>
</feature>
<feature type="transmembrane region" description="Helical" evidence="1">
    <location>
        <begin position="180"/>
        <end position="201"/>
    </location>
</feature>
<feature type="transmembrane region" description="Helical" evidence="1">
    <location>
        <begin position="148"/>
        <end position="168"/>
    </location>
</feature>
<reference evidence="2" key="1">
    <citation type="submission" date="2021-01" db="EMBL/GenBank/DDBJ databases">
        <authorList>
            <person name="Corre E."/>
            <person name="Pelletier E."/>
            <person name="Niang G."/>
            <person name="Scheremetjew M."/>
            <person name="Finn R."/>
            <person name="Kale V."/>
            <person name="Holt S."/>
            <person name="Cochrane G."/>
            <person name="Meng A."/>
            <person name="Brown T."/>
            <person name="Cohen L."/>
        </authorList>
    </citation>
    <scope>NUCLEOTIDE SEQUENCE</scope>
    <source>
        <strain evidence="2">379</strain>
    </source>
</reference>
<proteinExistence type="predicted"/>
<keyword evidence="1" id="KW-0812">Transmembrane</keyword>
<dbReference type="SUPFAM" id="SSF103481">
    <property type="entry name" value="Multidrug resistance efflux transporter EmrE"/>
    <property type="match status" value="1"/>
</dbReference>
<feature type="transmembrane region" description="Helical" evidence="1">
    <location>
        <begin position="120"/>
        <end position="142"/>
    </location>
</feature>
<accession>A0A7S3U093</accession>
<sequence>MAPGLCKAVGWSVVAMWIFGLQNYIIGYTNSLPGDDFNRTVGLLWLATGLCGAVFLCMNCSRGVFFADSEETPLSSALLPSSEPPPLPLMPKVVTVAGGIAIGGAQLFMKLSFAADPEAMGPLASVVCADVILVSLLCHFFYNERLTPGQWGSVALVFAGLVTMAGPFGGGGGGVSLTGFGFAVCAMLCFGASVFSVRVAAVGGLSAASGFIARTICMGVVGVLPLLCADWSGVTPLGVALPMLCGLLQASGVYAINEALGAGPYTSIAIAIFGSNSVVVLLLSAVLEAKVPPPSGLFGMGLTAAGCITVSLFAKQPDPHKSSARCTAVASPMMSRGTAP</sequence>
<name>A0A7S3U093_EMIHU</name>
<feature type="transmembrane region" description="Helical" evidence="1">
    <location>
        <begin position="207"/>
        <end position="227"/>
    </location>
</feature>
<dbReference type="InterPro" id="IPR037185">
    <property type="entry name" value="EmrE-like"/>
</dbReference>
<dbReference type="AlphaFoldDB" id="A0A7S3U093"/>
<organism evidence="2">
    <name type="scientific">Emiliania huxleyi</name>
    <name type="common">Coccolithophore</name>
    <name type="synonym">Pontosphaera huxleyi</name>
    <dbReference type="NCBI Taxonomy" id="2903"/>
    <lineage>
        <taxon>Eukaryota</taxon>
        <taxon>Haptista</taxon>
        <taxon>Haptophyta</taxon>
        <taxon>Prymnesiophyceae</taxon>
        <taxon>Isochrysidales</taxon>
        <taxon>Noelaerhabdaceae</taxon>
        <taxon>Emiliania</taxon>
    </lineage>
</organism>
<feature type="transmembrane region" description="Helical" evidence="1">
    <location>
        <begin position="262"/>
        <end position="283"/>
    </location>
</feature>
<feature type="transmembrane region" description="Helical" evidence="1">
    <location>
        <begin position="295"/>
        <end position="314"/>
    </location>
</feature>
<evidence type="ECO:0000256" key="1">
    <source>
        <dbReference type="SAM" id="Phobius"/>
    </source>
</evidence>
<feature type="transmembrane region" description="Helical" evidence="1">
    <location>
        <begin position="43"/>
        <end position="67"/>
    </location>
</feature>
<feature type="transmembrane region" description="Helical" evidence="1">
    <location>
        <begin position="87"/>
        <end position="108"/>
    </location>
</feature>
<gene>
    <name evidence="2" type="ORF">EHUX00137_LOCUS46552</name>
</gene>